<accession>A0ACB7F987</accession>
<dbReference type="EMBL" id="CM024803">
    <property type="protein sequence ID" value="KAG8010810.1"/>
    <property type="molecule type" value="Genomic_DNA"/>
</dbReference>
<gene>
    <name evidence="1" type="ORF">GBF38_010030</name>
</gene>
<organism evidence="1 2">
    <name type="scientific">Nibea albiflora</name>
    <name type="common">Yellow drum</name>
    <name type="synonym">Corvina albiflora</name>
    <dbReference type="NCBI Taxonomy" id="240163"/>
    <lineage>
        <taxon>Eukaryota</taxon>
        <taxon>Metazoa</taxon>
        <taxon>Chordata</taxon>
        <taxon>Craniata</taxon>
        <taxon>Vertebrata</taxon>
        <taxon>Euteleostomi</taxon>
        <taxon>Actinopterygii</taxon>
        <taxon>Neopterygii</taxon>
        <taxon>Teleostei</taxon>
        <taxon>Neoteleostei</taxon>
        <taxon>Acanthomorphata</taxon>
        <taxon>Eupercaria</taxon>
        <taxon>Sciaenidae</taxon>
        <taxon>Nibea</taxon>
    </lineage>
</organism>
<dbReference type="Proteomes" id="UP000805704">
    <property type="component" value="Chromosome 15"/>
</dbReference>
<evidence type="ECO:0000313" key="1">
    <source>
        <dbReference type="EMBL" id="KAG8010810.1"/>
    </source>
</evidence>
<name>A0ACB7F987_NIBAL</name>
<protein>
    <submittedName>
        <fullName evidence="1">Uncharacterized protein</fullName>
    </submittedName>
</protein>
<feature type="non-terminal residue" evidence="1">
    <location>
        <position position="1"/>
    </location>
</feature>
<comment type="caution">
    <text evidence="1">The sequence shown here is derived from an EMBL/GenBank/DDBJ whole genome shotgun (WGS) entry which is preliminary data.</text>
</comment>
<proteinExistence type="predicted"/>
<evidence type="ECO:0000313" key="2">
    <source>
        <dbReference type="Proteomes" id="UP000805704"/>
    </source>
</evidence>
<reference evidence="1" key="1">
    <citation type="submission" date="2020-04" db="EMBL/GenBank/DDBJ databases">
        <title>A chromosome-scale assembly and high-density genetic map of the yellow drum (Nibea albiflora) genome.</title>
        <authorList>
            <person name="Xu D."/>
            <person name="Zhang W."/>
            <person name="Chen R."/>
            <person name="Tan P."/>
            <person name="Wang L."/>
            <person name="Song H."/>
            <person name="Tian L."/>
            <person name="Zhu Q."/>
            <person name="Wang B."/>
        </authorList>
    </citation>
    <scope>NUCLEOTIDE SEQUENCE</scope>
    <source>
        <strain evidence="1">ZJHYS-2018</strain>
    </source>
</reference>
<keyword evidence="2" id="KW-1185">Reference proteome</keyword>
<sequence>RREVPWKSRGRSEARRAKKDNLKAFHGFGALVFCISVTQDKATATVKEKRFAQKLAKEAERHEEEDI</sequence>